<dbReference type="OrthoDB" id="275471at2157"/>
<dbReference type="Proteomes" id="UP000509241">
    <property type="component" value="Chromosome"/>
</dbReference>
<dbReference type="AlphaFoldDB" id="A0A7D5L373"/>
<organism evidence="2 3">
    <name type="scientific">Natrinema halophilum</name>
    <dbReference type="NCBI Taxonomy" id="1699371"/>
    <lineage>
        <taxon>Archaea</taxon>
        <taxon>Methanobacteriati</taxon>
        <taxon>Methanobacteriota</taxon>
        <taxon>Stenosarchaea group</taxon>
        <taxon>Halobacteria</taxon>
        <taxon>Halobacteriales</taxon>
        <taxon>Natrialbaceae</taxon>
        <taxon>Natrinema</taxon>
    </lineage>
</organism>
<sequence length="170" mass="18558">MTDEEICGYEGTTTGEPCRHPAGSCPVPSHSDDGAENPGRPSLFTDELAQEAVDAAREVYSYAGIERAIGVGEGTINSDGGWLDQDLTFTDADGNERPFSQALERARGEGERDLIRGGLYNEDMDTSMAKFLLASSYGHKKSEKREHEHSGPDGNPIEVTVNRERYESDE</sequence>
<name>A0A7D5L373_9EURY</name>
<accession>A0A7D5L373</accession>
<gene>
    <name evidence="2" type="ORF">HYG82_03115</name>
</gene>
<dbReference type="EMBL" id="CP058601">
    <property type="protein sequence ID" value="QLG47905.1"/>
    <property type="molecule type" value="Genomic_DNA"/>
</dbReference>
<protein>
    <submittedName>
        <fullName evidence="2">Uncharacterized protein</fullName>
    </submittedName>
</protein>
<evidence type="ECO:0000313" key="2">
    <source>
        <dbReference type="EMBL" id="QLG47905.1"/>
    </source>
</evidence>
<feature type="region of interest" description="Disordered" evidence="1">
    <location>
        <begin position="1"/>
        <end position="42"/>
    </location>
</feature>
<keyword evidence="3" id="KW-1185">Reference proteome</keyword>
<dbReference type="GeneID" id="56032248"/>
<proteinExistence type="predicted"/>
<dbReference type="KEGG" id="haly:HYG82_03115"/>
<feature type="compositionally biased region" description="Basic and acidic residues" evidence="1">
    <location>
        <begin position="161"/>
        <end position="170"/>
    </location>
</feature>
<evidence type="ECO:0000256" key="1">
    <source>
        <dbReference type="SAM" id="MobiDB-lite"/>
    </source>
</evidence>
<reference evidence="2 3" key="1">
    <citation type="submission" date="2020-07" db="EMBL/GenBank/DDBJ databases">
        <authorList>
            <person name="Cui H."/>
        </authorList>
    </citation>
    <scope>NUCLEOTIDE SEQUENCE [LARGE SCALE GENOMIC DNA]</scope>
    <source>
        <strain evidence="2 3">YPL8</strain>
    </source>
</reference>
<evidence type="ECO:0000313" key="3">
    <source>
        <dbReference type="Proteomes" id="UP000509241"/>
    </source>
</evidence>
<feature type="region of interest" description="Disordered" evidence="1">
    <location>
        <begin position="139"/>
        <end position="170"/>
    </location>
</feature>
<dbReference type="RefSeq" id="WP_179259647.1">
    <property type="nucleotide sequence ID" value="NZ_CP058601.1"/>
</dbReference>